<accession>A0A0W7WNP3</accession>
<organism evidence="2 3">
    <name type="scientific">Pseudoponticoccus marisrubri</name>
    <dbReference type="NCBI Taxonomy" id="1685382"/>
    <lineage>
        <taxon>Bacteria</taxon>
        <taxon>Pseudomonadati</taxon>
        <taxon>Pseudomonadota</taxon>
        <taxon>Alphaproteobacteria</taxon>
        <taxon>Rhodobacterales</taxon>
        <taxon>Roseobacteraceae</taxon>
        <taxon>Pseudoponticoccus</taxon>
    </lineage>
</organism>
<reference evidence="2 3" key="1">
    <citation type="submission" date="2015-12" db="EMBL/GenBank/DDBJ databases">
        <authorList>
            <person name="Shamseldin A."/>
            <person name="Moawad H."/>
            <person name="Abd El-Rahim W.M."/>
            <person name="Sadowsky M.J."/>
        </authorList>
    </citation>
    <scope>NUCLEOTIDE SEQUENCE [LARGE SCALE GENOMIC DNA]</scope>
    <source>
        <strain evidence="2 3">SJ5A-1</strain>
    </source>
</reference>
<name>A0A0W7WNP3_9RHOB</name>
<dbReference type="AlphaFoldDB" id="A0A0W7WNP3"/>
<evidence type="ECO:0000256" key="1">
    <source>
        <dbReference type="SAM" id="Phobius"/>
    </source>
</evidence>
<evidence type="ECO:0000313" key="3">
    <source>
        <dbReference type="Proteomes" id="UP000054396"/>
    </source>
</evidence>
<evidence type="ECO:0000313" key="2">
    <source>
        <dbReference type="EMBL" id="KUF12170.1"/>
    </source>
</evidence>
<feature type="transmembrane region" description="Helical" evidence="1">
    <location>
        <begin position="12"/>
        <end position="37"/>
    </location>
</feature>
<dbReference type="EMBL" id="LPXO01000001">
    <property type="protein sequence ID" value="KUF12170.1"/>
    <property type="molecule type" value="Genomic_DNA"/>
</dbReference>
<dbReference type="RefSeq" id="WP_058860120.1">
    <property type="nucleotide sequence ID" value="NZ_LPXO01000001.1"/>
</dbReference>
<keyword evidence="1" id="KW-0812">Transmembrane</keyword>
<gene>
    <name evidence="2" type="ORF">AVJ23_00070</name>
</gene>
<dbReference type="OrthoDB" id="7688532at2"/>
<comment type="caution">
    <text evidence="2">The sequence shown here is derived from an EMBL/GenBank/DDBJ whole genome shotgun (WGS) entry which is preliminary data.</text>
</comment>
<sequence>MAELPRRGAPKPWLRIVLFASLALNLAVAGLVAGMLLSGGPRPPDGRHKPGDAIFPYTRAFDEAQGRALRDNLRQAFREDWDGVRRDLLDDYRAALEVLRAEPFDAQAMQALVEAQVARAEARRLRGQEVFLAMLEGMSPEDRRAYADRLEDHLARLDARRRDKRPRD</sequence>
<keyword evidence="3" id="KW-1185">Reference proteome</keyword>
<dbReference type="Pfam" id="PF13801">
    <property type="entry name" value="Metal_resist"/>
    <property type="match status" value="1"/>
</dbReference>
<dbReference type="InterPro" id="IPR025961">
    <property type="entry name" value="Metal_resist"/>
</dbReference>
<proteinExistence type="predicted"/>
<protein>
    <submittedName>
        <fullName evidence="2">Uncharacterized protein</fullName>
    </submittedName>
</protein>
<keyword evidence="1" id="KW-1133">Transmembrane helix</keyword>
<dbReference type="Proteomes" id="UP000054396">
    <property type="component" value="Unassembled WGS sequence"/>
</dbReference>
<keyword evidence="1" id="KW-0472">Membrane</keyword>
<dbReference type="STRING" id="1685382.AVJ23_00070"/>